<evidence type="ECO:0000313" key="3">
    <source>
        <dbReference type="EMBL" id="ENZ19365.1"/>
    </source>
</evidence>
<dbReference type="Proteomes" id="UP000013085">
    <property type="component" value="Unassembled WGS sequence"/>
</dbReference>
<evidence type="ECO:0000259" key="2">
    <source>
        <dbReference type="Pfam" id="PF01261"/>
    </source>
</evidence>
<dbReference type="PATRIC" id="fig|999408.3.peg.798"/>
<dbReference type="RefSeq" id="WP_002586857.1">
    <property type="nucleotide sequence ID" value="NZ_KB850987.1"/>
</dbReference>
<feature type="domain" description="Xylose isomerase-like TIM barrel" evidence="2">
    <location>
        <begin position="2"/>
        <end position="102"/>
    </location>
</feature>
<dbReference type="PANTHER" id="PTHR43489">
    <property type="entry name" value="ISOMERASE"/>
    <property type="match status" value="1"/>
</dbReference>
<evidence type="ECO:0000256" key="1">
    <source>
        <dbReference type="ARBA" id="ARBA00023235"/>
    </source>
</evidence>
<dbReference type="InterPro" id="IPR036237">
    <property type="entry name" value="Xyl_isomerase-like_sf"/>
</dbReference>
<gene>
    <name evidence="3" type="ORF">HMPREF1090_00749</name>
</gene>
<dbReference type="HOGENOM" id="CLU_1871804_0_0_9"/>
<dbReference type="InterPro" id="IPR013022">
    <property type="entry name" value="Xyl_isomerase-like_TIM-brl"/>
</dbReference>
<reference evidence="3 4" key="1">
    <citation type="submission" date="2013-01" db="EMBL/GenBank/DDBJ databases">
        <title>The Genome Sequence of Clostridium clostridioforme 90A8.</title>
        <authorList>
            <consortium name="The Broad Institute Genome Sequencing Platform"/>
            <person name="Earl A."/>
            <person name="Ward D."/>
            <person name="Feldgarden M."/>
            <person name="Gevers D."/>
            <person name="Courvalin P."/>
            <person name="Lambert T."/>
            <person name="Walker B."/>
            <person name="Young S.K."/>
            <person name="Zeng Q."/>
            <person name="Gargeya S."/>
            <person name="Fitzgerald M."/>
            <person name="Haas B."/>
            <person name="Abouelleil A."/>
            <person name="Alvarado L."/>
            <person name="Arachchi H.M."/>
            <person name="Berlin A.M."/>
            <person name="Chapman S.B."/>
            <person name="Dewar J."/>
            <person name="Goldberg J."/>
            <person name="Griggs A."/>
            <person name="Gujja S."/>
            <person name="Hansen M."/>
            <person name="Howarth C."/>
            <person name="Imamovic A."/>
            <person name="Larimer J."/>
            <person name="McCowan C."/>
            <person name="Murphy C."/>
            <person name="Neiman D."/>
            <person name="Pearson M."/>
            <person name="Priest M."/>
            <person name="Roberts A."/>
            <person name="Saif S."/>
            <person name="Shea T."/>
            <person name="Sisk P."/>
            <person name="Sykes S."/>
            <person name="Wortman J."/>
            <person name="Nusbaum C."/>
            <person name="Birren B."/>
        </authorList>
    </citation>
    <scope>NUCLEOTIDE SEQUENCE [LARGE SCALE GENOMIC DNA]</scope>
    <source>
        <strain evidence="3 4">90A8</strain>
    </source>
</reference>
<dbReference type="InterPro" id="IPR050417">
    <property type="entry name" value="Sugar_Epim/Isomerase"/>
</dbReference>
<protein>
    <recommendedName>
        <fullName evidence="2">Xylose isomerase-like TIM barrel domain-containing protein</fullName>
    </recommendedName>
</protein>
<dbReference type="SUPFAM" id="SSF51658">
    <property type="entry name" value="Xylose isomerase-like"/>
    <property type="match status" value="1"/>
</dbReference>
<dbReference type="Gene3D" id="3.20.20.150">
    <property type="entry name" value="Divalent-metal-dependent TIM barrel enzymes"/>
    <property type="match status" value="1"/>
</dbReference>
<comment type="caution">
    <text evidence="3">The sequence shown here is derived from an EMBL/GenBank/DDBJ whole genome shotgun (WGS) entry which is preliminary data.</text>
</comment>
<dbReference type="AlphaFoldDB" id="A0A0E2HG70"/>
<dbReference type="EMBL" id="AGYR01000005">
    <property type="protein sequence ID" value="ENZ19365.1"/>
    <property type="molecule type" value="Genomic_DNA"/>
</dbReference>
<organism evidence="3 4">
    <name type="scientific">[Clostridium] clostridioforme 90A8</name>
    <dbReference type="NCBI Taxonomy" id="999408"/>
    <lineage>
        <taxon>Bacteria</taxon>
        <taxon>Bacillati</taxon>
        <taxon>Bacillota</taxon>
        <taxon>Clostridia</taxon>
        <taxon>Lachnospirales</taxon>
        <taxon>Lachnospiraceae</taxon>
        <taxon>Enterocloster</taxon>
    </lineage>
</organism>
<sequence length="136" mass="15242">MQVLIEATNHKEASIIRTLKEGARAIDFLDCPFIRLLADIYHMNIEEPSLLDSLSEYMDYYPHLHISDDNRAYPGLGSLDFAAIYRKLVESGYRGTVAVEGNIQHGLLEDTQICAAYLHKMCGGLYTPSHVSCHAV</sequence>
<accession>A0A0E2HG70</accession>
<proteinExistence type="predicted"/>
<name>A0A0E2HG70_9FIRM</name>
<dbReference type="Pfam" id="PF01261">
    <property type="entry name" value="AP_endonuc_2"/>
    <property type="match status" value="1"/>
</dbReference>
<dbReference type="PANTHER" id="PTHR43489:SF7">
    <property type="entry name" value="3-DEHYDRO-D-GULOSIDE 4-EPIMERASE-RELATED"/>
    <property type="match status" value="1"/>
</dbReference>
<keyword evidence="1" id="KW-0413">Isomerase</keyword>
<dbReference type="GO" id="GO:0016853">
    <property type="term" value="F:isomerase activity"/>
    <property type="evidence" value="ECO:0007669"/>
    <property type="project" value="UniProtKB-KW"/>
</dbReference>
<evidence type="ECO:0000313" key="4">
    <source>
        <dbReference type="Proteomes" id="UP000013085"/>
    </source>
</evidence>
<dbReference type="GeneID" id="57962389"/>